<dbReference type="PANTHER" id="PTHR36485:SF1">
    <property type="entry name" value="TRANSMEMBRANE PROTEIN"/>
    <property type="match status" value="1"/>
</dbReference>
<dbReference type="GeneID" id="20530410"/>
<evidence type="ECO:0000256" key="2">
    <source>
        <dbReference type="SAM" id="Phobius"/>
    </source>
</evidence>
<keyword evidence="4" id="KW-1185">Reference proteome</keyword>
<proteinExistence type="predicted"/>
<dbReference type="Proteomes" id="UP000030693">
    <property type="component" value="Unassembled WGS sequence"/>
</dbReference>
<sequence length="135" mass="15396">METPRSYPAGSAAAQYHASIALNAAAHPSTLTPVPMSTPQQQQQQQQQQHRQQKYVPVVVPSFLRALILFTMSIAVFCIGIHWIFISKLLPPSDDELLSWVRKDRYYGALLPLLMPSIVVFVFLNWLGMKYFRHN</sequence>
<gene>
    <name evidence="3" type="ORF">H696_05685</name>
</gene>
<evidence type="ECO:0000313" key="3">
    <source>
        <dbReference type="EMBL" id="KCV67959.1"/>
    </source>
</evidence>
<evidence type="ECO:0000313" key="4">
    <source>
        <dbReference type="Proteomes" id="UP000030693"/>
    </source>
</evidence>
<dbReference type="RefSeq" id="XP_009497779.1">
    <property type="nucleotide sequence ID" value="XM_009499504.1"/>
</dbReference>
<feature type="compositionally biased region" description="Polar residues" evidence="1">
    <location>
        <begin position="29"/>
        <end position="39"/>
    </location>
</feature>
<evidence type="ECO:0000256" key="1">
    <source>
        <dbReference type="SAM" id="MobiDB-lite"/>
    </source>
</evidence>
<protein>
    <submittedName>
        <fullName evidence="3">Uncharacterized protein</fullName>
    </submittedName>
</protein>
<dbReference type="InterPro" id="IPR029164">
    <property type="entry name" value="PIG-Y"/>
</dbReference>
<keyword evidence="2" id="KW-0472">Membrane</keyword>
<dbReference type="EMBL" id="KB932212">
    <property type="protein sequence ID" value="KCV67959.1"/>
    <property type="molecule type" value="Genomic_DNA"/>
</dbReference>
<feature type="compositionally biased region" description="Low complexity" evidence="1">
    <location>
        <begin position="40"/>
        <end position="50"/>
    </location>
</feature>
<keyword evidence="2" id="KW-0812">Transmembrane</keyword>
<dbReference type="AlphaFoldDB" id="A0A058Z143"/>
<feature type="region of interest" description="Disordered" evidence="1">
    <location>
        <begin position="29"/>
        <end position="51"/>
    </location>
</feature>
<dbReference type="Pfam" id="PF15159">
    <property type="entry name" value="PIG-Y"/>
    <property type="match status" value="1"/>
</dbReference>
<reference evidence="3" key="1">
    <citation type="submission" date="2013-04" db="EMBL/GenBank/DDBJ databases">
        <title>The Genome Sequence of Fonticula alba ATCC 38817.</title>
        <authorList>
            <consortium name="The Broad Institute Genomics Platform"/>
            <person name="Russ C."/>
            <person name="Cuomo C."/>
            <person name="Burger G."/>
            <person name="Gray M.W."/>
            <person name="Holland P.W.H."/>
            <person name="King N."/>
            <person name="Lang F.B.F."/>
            <person name="Roger A.J."/>
            <person name="Ruiz-Trillo I."/>
            <person name="Brown M."/>
            <person name="Walker B."/>
            <person name="Young S."/>
            <person name="Zeng Q."/>
            <person name="Gargeya S."/>
            <person name="Fitzgerald M."/>
            <person name="Haas B."/>
            <person name="Abouelleil A."/>
            <person name="Allen A.W."/>
            <person name="Alvarado L."/>
            <person name="Arachchi H.M."/>
            <person name="Berlin A.M."/>
            <person name="Chapman S.B."/>
            <person name="Gainer-Dewar J."/>
            <person name="Goldberg J."/>
            <person name="Griggs A."/>
            <person name="Gujja S."/>
            <person name="Hansen M."/>
            <person name="Howarth C."/>
            <person name="Imamovic A."/>
            <person name="Ireland A."/>
            <person name="Larimer J."/>
            <person name="McCowan C."/>
            <person name="Murphy C."/>
            <person name="Pearson M."/>
            <person name="Poon T.W."/>
            <person name="Priest M."/>
            <person name="Roberts A."/>
            <person name="Saif S."/>
            <person name="Shea T."/>
            <person name="Sisk P."/>
            <person name="Sykes S."/>
            <person name="Wortman J."/>
            <person name="Nusbaum C."/>
            <person name="Birren B."/>
        </authorList>
    </citation>
    <scope>NUCLEOTIDE SEQUENCE [LARGE SCALE GENOMIC DNA]</scope>
    <source>
        <strain evidence="3">ATCC 38817</strain>
    </source>
</reference>
<feature type="transmembrane region" description="Helical" evidence="2">
    <location>
        <begin position="106"/>
        <end position="127"/>
    </location>
</feature>
<keyword evidence="2" id="KW-1133">Transmembrane helix</keyword>
<accession>A0A058Z143</accession>
<feature type="transmembrane region" description="Helical" evidence="2">
    <location>
        <begin position="63"/>
        <end position="86"/>
    </location>
</feature>
<dbReference type="OMA" id="HWIFISK"/>
<dbReference type="PANTHER" id="PTHR36485">
    <property type="entry name" value="OS01G0939000 PROTEIN"/>
    <property type="match status" value="1"/>
</dbReference>
<organism evidence="3">
    <name type="scientific">Fonticula alba</name>
    <name type="common">Slime mold</name>
    <dbReference type="NCBI Taxonomy" id="691883"/>
    <lineage>
        <taxon>Eukaryota</taxon>
        <taxon>Rotosphaerida</taxon>
        <taxon>Fonticulaceae</taxon>
        <taxon>Fonticula</taxon>
    </lineage>
</organism>
<name>A0A058Z143_FONAL</name>
<dbReference type="OrthoDB" id="2157498at2759"/>
<dbReference type="STRING" id="691883.A0A058Z143"/>